<protein>
    <recommendedName>
        <fullName evidence="3">GNAT family N-acetyltransferase</fullName>
    </recommendedName>
</protein>
<proteinExistence type="predicted"/>
<reference evidence="1 2" key="1">
    <citation type="submission" date="2018-01" db="EMBL/GenBank/DDBJ databases">
        <title>Draft genome sequence of Jishengella sp. NA12.</title>
        <authorList>
            <person name="Sahin N."/>
            <person name="Ay H."/>
            <person name="Saygin H."/>
        </authorList>
    </citation>
    <scope>NUCLEOTIDE SEQUENCE [LARGE SCALE GENOMIC DNA]</scope>
    <source>
        <strain evidence="1 2">NA12</strain>
    </source>
</reference>
<accession>A0A2W2EM41</accession>
<dbReference type="EMBL" id="POTY01000081">
    <property type="protein sequence ID" value="PZG17819.1"/>
    <property type="molecule type" value="Genomic_DNA"/>
</dbReference>
<dbReference type="AlphaFoldDB" id="A0A2W2EM41"/>
<organism evidence="1 2">
    <name type="scientific">Micromonospora craterilacus</name>
    <dbReference type="NCBI Taxonomy" id="1655439"/>
    <lineage>
        <taxon>Bacteria</taxon>
        <taxon>Bacillati</taxon>
        <taxon>Actinomycetota</taxon>
        <taxon>Actinomycetes</taxon>
        <taxon>Micromonosporales</taxon>
        <taxon>Micromonosporaceae</taxon>
        <taxon>Micromonospora</taxon>
    </lineage>
</organism>
<dbReference type="Proteomes" id="UP000248924">
    <property type="component" value="Unassembled WGS sequence"/>
</dbReference>
<keyword evidence="2" id="KW-1185">Reference proteome</keyword>
<evidence type="ECO:0008006" key="3">
    <source>
        <dbReference type="Google" id="ProtNLM"/>
    </source>
</evidence>
<comment type="caution">
    <text evidence="1">The sequence shown here is derived from an EMBL/GenBank/DDBJ whole genome shotgun (WGS) entry which is preliminary data.</text>
</comment>
<evidence type="ECO:0000313" key="1">
    <source>
        <dbReference type="EMBL" id="PZG17819.1"/>
    </source>
</evidence>
<name>A0A2W2EM41_9ACTN</name>
<gene>
    <name evidence="1" type="ORF">C1I95_14820</name>
</gene>
<sequence length="165" mass="18257">MPPMGLAAEVLTVAHGSERFAALLAQLRADTALVRRFWAEAEGTPDELDKPGTLWSVVVLRDGSRWGTLAAWAAARVEGDTLKCFANYEVPGVGRELGLYRVAYQERHRAVVLPSRRAAVTFLFAQPIPLHEADGWRRTGLQGVSTEPGIEAHAWWELRRDPTEA</sequence>
<evidence type="ECO:0000313" key="2">
    <source>
        <dbReference type="Proteomes" id="UP000248924"/>
    </source>
</evidence>